<comment type="caution">
    <text evidence="2">The sequence shown here is derived from an EMBL/GenBank/DDBJ whole genome shotgun (WGS) entry which is preliminary data.</text>
</comment>
<sequence length="95" mass="10037">MGTLSWIDPSLRLTPVQAVSMLHSYLTAAGMRRLYAAGHATVASLSIRAGLTVWCMGGTFRWSDEHGHTTTHPADDPEGAARRLSGVSSSMPAAA</sequence>
<reference evidence="3" key="1">
    <citation type="journal article" date="2019" name="Int. J. Syst. Evol. Microbiol.">
        <title>The Global Catalogue of Microorganisms (GCM) 10K type strain sequencing project: providing services to taxonomists for standard genome sequencing and annotation.</title>
        <authorList>
            <consortium name="The Broad Institute Genomics Platform"/>
            <consortium name="The Broad Institute Genome Sequencing Center for Infectious Disease"/>
            <person name="Wu L."/>
            <person name="Ma J."/>
        </authorList>
    </citation>
    <scope>NUCLEOTIDE SEQUENCE [LARGE SCALE GENOMIC DNA]</scope>
    <source>
        <strain evidence="3">JCM 17137</strain>
    </source>
</reference>
<accession>A0ABP7FQM1</accession>
<evidence type="ECO:0000256" key="1">
    <source>
        <dbReference type="SAM" id="MobiDB-lite"/>
    </source>
</evidence>
<dbReference type="Proteomes" id="UP001500908">
    <property type="component" value="Unassembled WGS sequence"/>
</dbReference>
<keyword evidence="3" id="KW-1185">Reference proteome</keyword>
<evidence type="ECO:0000313" key="2">
    <source>
        <dbReference type="EMBL" id="GAA3741479.1"/>
    </source>
</evidence>
<name>A0ABP7FQM1_9ACTN</name>
<organism evidence="2 3">
    <name type="scientific">Salinactinospora qingdaonensis</name>
    <dbReference type="NCBI Taxonomy" id="702744"/>
    <lineage>
        <taxon>Bacteria</taxon>
        <taxon>Bacillati</taxon>
        <taxon>Actinomycetota</taxon>
        <taxon>Actinomycetes</taxon>
        <taxon>Streptosporangiales</taxon>
        <taxon>Nocardiopsidaceae</taxon>
        <taxon>Salinactinospora</taxon>
    </lineage>
</organism>
<proteinExistence type="predicted"/>
<gene>
    <name evidence="2" type="ORF">GCM10022402_21620</name>
</gene>
<protein>
    <submittedName>
        <fullName evidence="2">Uncharacterized protein</fullName>
    </submittedName>
</protein>
<feature type="compositionally biased region" description="Polar residues" evidence="1">
    <location>
        <begin position="86"/>
        <end position="95"/>
    </location>
</feature>
<feature type="region of interest" description="Disordered" evidence="1">
    <location>
        <begin position="65"/>
        <end position="95"/>
    </location>
</feature>
<feature type="compositionally biased region" description="Basic and acidic residues" evidence="1">
    <location>
        <begin position="65"/>
        <end position="81"/>
    </location>
</feature>
<evidence type="ECO:0000313" key="3">
    <source>
        <dbReference type="Proteomes" id="UP001500908"/>
    </source>
</evidence>
<dbReference type="RefSeq" id="WP_344970421.1">
    <property type="nucleotide sequence ID" value="NZ_BAABDD010000008.1"/>
</dbReference>
<dbReference type="EMBL" id="BAABDD010000008">
    <property type="protein sequence ID" value="GAA3741479.1"/>
    <property type="molecule type" value="Genomic_DNA"/>
</dbReference>